<dbReference type="SUPFAM" id="SSF100950">
    <property type="entry name" value="NagB/RpiA/CoA transferase-like"/>
    <property type="match status" value="2"/>
</dbReference>
<dbReference type="InterPro" id="IPR005777">
    <property type="entry name" value="MadA"/>
</dbReference>
<dbReference type="OrthoDB" id="5481335at2"/>
<dbReference type="PANTHER" id="PTHR43293">
    <property type="entry name" value="ACETATE COA-TRANSFERASE YDIF"/>
    <property type="match status" value="1"/>
</dbReference>
<dbReference type="RefSeq" id="WP_102951294.1">
    <property type="nucleotide sequence ID" value="NZ_CP024847.1"/>
</dbReference>
<dbReference type="NCBIfam" id="TIGR01110">
    <property type="entry name" value="mdcA"/>
    <property type="match status" value="1"/>
</dbReference>
<dbReference type="InterPro" id="IPR037171">
    <property type="entry name" value="NagB/RpiA_transferase-like"/>
</dbReference>
<keyword evidence="2" id="KW-1185">Reference proteome</keyword>
<dbReference type="GO" id="GO:0016740">
    <property type="term" value="F:transferase activity"/>
    <property type="evidence" value="ECO:0007669"/>
    <property type="project" value="InterPro"/>
</dbReference>
<dbReference type="KEGG" id="nba:CUN60_06690"/>
<dbReference type="AlphaFoldDB" id="A0A2I7N6B5"/>
<proteinExistence type="predicted"/>
<name>A0A2I7N6B5_9NEIS</name>
<protein>
    <submittedName>
        <fullName evidence="1">Malonate decarboxylase subunit alpha</fullName>
    </submittedName>
</protein>
<dbReference type="Proteomes" id="UP000236655">
    <property type="component" value="Chromosome"/>
</dbReference>
<gene>
    <name evidence="1" type="primary">mdcA</name>
    <name evidence="1" type="ORF">CUN60_06690</name>
</gene>
<dbReference type="Pfam" id="PF16957">
    <property type="entry name" value="Mal_decarbox_Al"/>
    <property type="match status" value="1"/>
</dbReference>
<reference evidence="2" key="1">
    <citation type="submission" date="2017-11" db="EMBL/GenBank/DDBJ databases">
        <authorList>
            <person name="Chan K.G."/>
            <person name="Lee L.S."/>
        </authorList>
    </citation>
    <scope>NUCLEOTIDE SEQUENCE [LARGE SCALE GENOMIC DNA]</scope>
    <source>
        <strain evidence="2">DSM 100970</strain>
    </source>
</reference>
<dbReference type="Gene3D" id="3.40.1080.10">
    <property type="entry name" value="Glutaconate Coenzyme A-transferase"/>
    <property type="match status" value="1"/>
</dbReference>
<sequence length="548" mass="60228">MRFIQNQLLKKETLANARKLLEGKWLQDSTKLPLLFEEIIKPHNRVCLEGDNQKQAVYLAKGLCKVNPQIVNNLHIVQSCLSLPEHVEVFERGIASKVDFCYSSGQGARVMNLAAEGKIEMKGIHTYLELFSRYFLDLTPNVALLVAEKADRAGNLYTGANTEETPAIAEATAFKDGIVIVEVNEIVDELPRVDIPASWVDVLVHSPTPQMVKPLFTRDPAKIDEVKILMAMMAIKGIYAKYGVNRLNHGIGYATSAVELLLPTYAESLGLKGKICQYMVINPCPTLIPAIESGFIKTICSPGGEVGMNEYVRAHADIFFNGSDGSQRSNRAFAQLAGLYAIDMFVGGSLQIDLMGNSSTATIERMTGFGGAPNLGSDINARRHSSDTWLKAGAEYAQTQDKTLLKGRKLVVQMVETFQAAGQPTFVEELDAITLQKKMKMPLPPIMIFGDDVTHIVTEIGIANLLLCKDLAEREQAIRAVAGYTPVGLAKNPQKVAELHKRGAIQYPEDLGIRFSDATRDLLAAKSIKDLVEISGGLYNPPSMYRDW</sequence>
<evidence type="ECO:0000313" key="2">
    <source>
        <dbReference type="Proteomes" id="UP000236655"/>
    </source>
</evidence>
<accession>A0A2I7N6B5</accession>
<dbReference type="PANTHER" id="PTHR43293:SF2">
    <property type="entry name" value="MALONATE DECARBOXYLASE ALPHA SUBUNIT"/>
    <property type="match status" value="1"/>
</dbReference>
<dbReference type="EMBL" id="CP024847">
    <property type="protein sequence ID" value="AUR51998.1"/>
    <property type="molecule type" value="Genomic_DNA"/>
</dbReference>
<evidence type="ECO:0000313" key="1">
    <source>
        <dbReference type="EMBL" id="AUR51998.1"/>
    </source>
</evidence>
<organism evidence="1 2">
    <name type="scientific">Aquella oligotrophica</name>
    <dbReference type="NCBI Taxonomy" id="2067065"/>
    <lineage>
        <taxon>Bacteria</taxon>
        <taxon>Pseudomonadati</taxon>
        <taxon>Pseudomonadota</taxon>
        <taxon>Betaproteobacteria</taxon>
        <taxon>Neisseriales</taxon>
        <taxon>Neisseriaceae</taxon>
        <taxon>Aquella</taxon>
    </lineage>
</organism>